<dbReference type="InterPro" id="IPR050684">
    <property type="entry name" value="HTH-Siroheme_Decarb"/>
</dbReference>
<keyword evidence="2" id="KW-0350">Heme biosynthesis</keyword>
<evidence type="ECO:0000259" key="7">
    <source>
        <dbReference type="Pfam" id="PF17805"/>
    </source>
</evidence>
<evidence type="ECO:0000313" key="10">
    <source>
        <dbReference type="Proteomes" id="UP000010808"/>
    </source>
</evidence>
<dbReference type="eggNOG" id="COG1522">
    <property type="taxonomic scope" value="Bacteria"/>
</dbReference>
<dbReference type="InterPro" id="IPR040523">
    <property type="entry name" value="AsnC_trans_reg2"/>
</dbReference>
<comment type="catalytic activity">
    <reaction evidence="6">
        <text>siroheme + 2 H(+) = 12,18-didecarboxysiroheme + 2 CO2</text>
        <dbReference type="Rhea" id="RHEA:19093"/>
        <dbReference type="ChEBI" id="CHEBI:15378"/>
        <dbReference type="ChEBI" id="CHEBI:16526"/>
        <dbReference type="ChEBI" id="CHEBI:60052"/>
        <dbReference type="ChEBI" id="CHEBI:140497"/>
        <dbReference type="EC" id="4.1.1.111"/>
    </reaction>
</comment>
<dbReference type="PATRIC" id="fig|1121451.3.peg.3143"/>
<dbReference type="STRING" id="1121451.DESAM_22935"/>
<dbReference type="GO" id="GO:0006783">
    <property type="term" value="P:heme biosynthetic process"/>
    <property type="evidence" value="ECO:0007669"/>
    <property type="project" value="UniProtKB-KW"/>
</dbReference>
<dbReference type="Pfam" id="PF17805">
    <property type="entry name" value="AsnC_trans_reg2"/>
    <property type="match status" value="1"/>
</dbReference>
<dbReference type="RefSeq" id="WP_015337800.1">
    <property type="nucleotide sequence ID" value="NC_020055.1"/>
</dbReference>
<dbReference type="InterPro" id="IPR019888">
    <property type="entry name" value="Tscrpt_reg_AsnC-like"/>
</dbReference>
<dbReference type="SMART" id="SM00344">
    <property type="entry name" value="HTH_ASNC"/>
    <property type="match status" value="1"/>
</dbReference>
<keyword evidence="3" id="KW-0456">Lyase</keyword>
<evidence type="ECO:0000256" key="5">
    <source>
        <dbReference type="ARBA" id="ARBA00023471"/>
    </source>
</evidence>
<evidence type="ECO:0000313" key="9">
    <source>
        <dbReference type="EMBL" id="CCO25202.1"/>
    </source>
</evidence>
<evidence type="ECO:0000256" key="6">
    <source>
        <dbReference type="ARBA" id="ARBA00048470"/>
    </source>
</evidence>
<accession>L0RG41</accession>
<dbReference type="KEGG" id="dhy:DESAM_22935"/>
<keyword evidence="10" id="KW-1185">Reference proteome</keyword>
<dbReference type="InterPro" id="IPR053953">
    <property type="entry name" value="NirdL-like_HTH"/>
</dbReference>
<dbReference type="Gene3D" id="3.30.70.3460">
    <property type="match status" value="1"/>
</dbReference>
<dbReference type="PANTHER" id="PTHR43413">
    <property type="entry name" value="TRANSCRIPTIONAL REGULATOR, ASNC FAMILY"/>
    <property type="match status" value="1"/>
</dbReference>
<evidence type="ECO:0000256" key="3">
    <source>
        <dbReference type="ARBA" id="ARBA00023239"/>
    </source>
</evidence>
<dbReference type="EC" id="4.1.1.111" evidence="5"/>
<dbReference type="OrthoDB" id="9806536at2"/>
<dbReference type="UniPathway" id="UPA00252"/>
<feature type="domain" description="Siroheme decarboxylase AsnC-like ligand binding" evidence="7">
    <location>
        <begin position="62"/>
        <end position="140"/>
    </location>
</feature>
<comment type="similarity">
    <text evidence="4">Belongs to the Ahb/Nir family.</text>
</comment>
<dbReference type="HOGENOM" id="CLU_112007_1_0_7"/>
<comment type="pathway">
    <text evidence="1">Porphyrin-containing compound metabolism; protoheme biosynthesis.</text>
</comment>
<gene>
    <name evidence="9" type="ORF">DESAM_22935</name>
</gene>
<feature type="domain" description="Siroheme decarboxylase NirL-like HTH" evidence="8">
    <location>
        <begin position="5"/>
        <end position="51"/>
    </location>
</feature>
<dbReference type="InterPro" id="IPR036390">
    <property type="entry name" value="WH_DNA-bd_sf"/>
</dbReference>
<evidence type="ECO:0000259" key="8">
    <source>
        <dbReference type="Pfam" id="PF22451"/>
    </source>
</evidence>
<dbReference type="GO" id="GO:0016829">
    <property type="term" value="F:lyase activity"/>
    <property type="evidence" value="ECO:0007669"/>
    <property type="project" value="UniProtKB-KW"/>
</dbReference>
<evidence type="ECO:0000256" key="2">
    <source>
        <dbReference type="ARBA" id="ARBA00023133"/>
    </source>
</evidence>
<dbReference type="EMBL" id="FO203522">
    <property type="protein sequence ID" value="CCO25202.1"/>
    <property type="molecule type" value="Genomic_DNA"/>
</dbReference>
<dbReference type="AlphaFoldDB" id="L0RG41"/>
<dbReference type="Pfam" id="PF22451">
    <property type="entry name" value="NirdL-like_HTH"/>
    <property type="match status" value="1"/>
</dbReference>
<dbReference type="InterPro" id="IPR036388">
    <property type="entry name" value="WH-like_DNA-bd_sf"/>
</dbReference>
<reference evidence="9 10" key="1">
    <citation type="submission" date="2012-10" db="EMBL/GenBank/DDBJ databases">
        <authorList>
            <person name="Genoscope - CEA"/>
        </authorList>
    </citation>
    <scope>NUCLEOTIDE SEQUENCE [LARGE SCALE GENOMIC DNA]</scope>
    <source>
        <strain evidence="10">AM13 / DSM 14728</strain>
    </source>
</reference>
<dbReference type="Proteomes" id="UP000010808">
    <property type="component" value="Chromosome"/>
</dbReference>
<protein>
    <recommendedName>
        <fullName evidence="5">siroheme decarboxylase</fullName>
        <ecNumber evidence="5">4.1.1.111</ecNumber>
    </recommendedName>
</protein>
<dbReference type="Gene3D" id="1.10.10.10">
    <property type="entry name" value="Winged helix-like DNA-binding domain superfamily/Winged helix DNA-binding domain"/>
    <property type="match status" value="1"/>
</dbReference>
<proteinExistence type="inferred from homology"/>
<organism evidence="9 10">
    <name type="scientific">Maridesulfovibrio hydrothermalis AM13 = DSM 14728</name>
    <dbReference type="NCBI Taxonomy" id="1121451"/>
    <lineage>
        <taxon>Bacteria</taxon>
        <taxon>Pseudomonadati</taxon>
        <taxon>Thermodesulfobacteriota</taxon>
        <taxon>Desulfovibrionia</taxon>
        <taxon>Desulfovibrionales</taxon>
        <taxon>Desulfovibrionaceae</taxon>
        <taxon>Maridesulfovibrio</taxon>
    </lineage>
</organism>
<dbReference type="PANTHER" id="PTHR43413:SF1">
    <property type="entry name" value="SIROHEME DECARBOXYLASE NIRL SUBUNIT"/>
    <property type="match status" value="1"/>
</dbReference>
<evidence type="ECO:0000256" key="4">
    <source>
        <dbReference type="ARBA" id="ARBA00023457"/>
    </source>
</evidence>
<name>L0RG41_9BACT</name>
<sequence length="154" mass="17401">MDAVDKQILGIIQSGFPIVSRPYEEIGNQVGCSEDEALRRVNALRSDGVIRRIGANFGSRELGWHSTLCAASVPEEKIEEFVAEVNSHKGVTHNYLRENEFNIWFTFIGPDKETVKAALKSITDKTGIRILYLPATKLFKIKVDFDMKDDKEKK</sequence>
<evidence type="ECO:0000256" key="1">
    <source>
        <dbReference type="ARBA" id="ARBA00004744"/>
    </source>
</evidence>
<dbReference type="SUPFAM" id="SSF46785">
    <property type="entry name" value="Winged helix' DNA-binding domain"/>
    <property type="match status" value="1"/>
</dbReference>